<gene>
    <name evidence="1" type="ORF">GCM10008935_20070</name>
</gene>
<proteinExistence type="predicted"/>
<dbReference type="EMBL" id="BAAACZ010000016">
    <property type="protein sequence ID" value="GAA0464307.1"/>
    <property type="molecule type" value="Genomic_DNA"/>
</dbReference>
<sequence>MHSIDIESTTDYYDNTNETALALAIAAVVPGVSQITALDRALRLIALGFAYDAYSNEASQGHDFTVTQRTYLYHEASGDNVGFYTVTVRNTTTGETRTTSHSLSRGHH</sequence>
<protein>
    <submittedName>
        <fullName evidence="1">Uncharacterized protein</fullName>
    </submittedName>
</protein>
<organism evidence="1 2">
    <name type="scientific">Alkalibacillus silvisoli</name>
    <dbReference type="NCBI Taxonomy" id="392823"/>
    <lineage>
        <taxon>Bacteria</taxon>
        <taxon>Bacillati</taxon>
        <taxon>Bacillota</taxon>
        <taxon>Bacilli</taxon>
        <taxon>Bacillales</taxon>
        <taxon>Bacillaceae</taxon>
        <taxon>Alkalibacillus</taxon>
    </lineage>
</organism>
<dbReference type="RefSeq" id="WP_343783413.1">
    <property type="nucleotide sequence ID" value="NZ_BAAACZ010000016.1"/>
</dbReference>
<evidence type="ECO:0000313" key="1">
    <source>
        <dbReference type="EMBL" id="GAA0464307.1"/>
    </source>
</evidence>
<dbReference type="Proteomes" id="UP001500740">
    <property type="component" value="Unassembled WGS sequence"/>
</dbReference>
<evidence type="ECO:0000313" key="2">
    <source>
        <dbReference type="Proteomes" id="UP001500740"/>
    </source>
</evidence>
<comment type="caution">
    <text evidence="1">The sequence shown here is derived from an EMBL/GenBank/DDBJ whole genome shotgun (WGS) entry which is preliminary data.</text>
</comment>
<name>A0ABN1A068_9BACI</name>
<keyword evidence="2" id="KW-1185">Reference proteome</keyword>
<reference evidence="1 2" key="1">
    <citation type="journal article" date="2019" name="Int. J. Syst. Evol. Microbiol.">
        <title>The Global Catalogue of Microorganisms (GCM) 10K type strain sequencing project: providing services to taxonomists for standard genome sequencing and annotation.</title>
        <authorList>
            <consortium name="The Broad Institute Genomics Platform"/>
            <consortium name="The Broad Institute Genome Sequencing Center for Infectious Disease"/>
            <person name="Wu L."/>
            <person name="Ma J."/>
        </authorList>
    </citation>
    <scope>NUCLEOTIDE SEQUENCE [LARGE SCALE GENOMIC DNA]</scope>
    <source>
        <strain evidence="1 2">JCM 14193</strain>
    </source>
</reference>
<accession>A0ABN1A068</accession>